<evidence type="ECO:0000313" key="3">
    <source>
        <dbReference type="Proteomes" id="UP000295722"/>
    </source>
</evidence>
<dbReference type="AlphaFoldDB" id="A0A4R5M710"/>
<keyword evidence="3" id="KW-1185">Reference proteome</keyword>
<evidence type="ECO:0000313" key="2">
    <source>
        <dbReference type="EMBL" id="TDG21508.1"/>
    </source>
</evidence>
<sequence>MTASLAHPSRKRSPLQIHPDALVEKIREATYQRAVKKHFLTSLSEYLLPQTLTFAICEPGWPVPGRFSTLAACLAPTPPKTLTFGGRPPESDPEFPHL</sequence>
<feature type="region of interest" description="Disordered" evidence="1">
    <location>
        <begin position="79"/>
        <end position="98"/>
    </location>
</feature>
<name>A0A4R5M710_9BURK</name>
<accession>A0A4R5M710</accession>
<dbReference type="RefSeq" id="WP_133196910.1">
    <property type="nucleotide sequence ID" value="NZ_JBHUCW010000033.1"/>
</dbReference>
<evidence type="ECO:0000256" key="1">
    <source>
        <dbReference type="SAM" id="MobiDB-lite"/>
    </source>
</evidence>
<proteinExistence type="predicted"/>
<protein>
    <submittedName>
        <fullName evidence="2">Uncharacterized protein</fullName>
    </submittedName>
</protein>
<reference evidence="2 3" key="1">
    <citation type="submission" date="2019-03" db="EMBL/GenBank/DDBJ databases">
        <title>Paraburkholderia sp. 4M-K11, isolated from subtropical forest soil.</title>
        <authorList>
            <person name="Gao Z.-H."/>
            <person name="Qiu L.-H."/>
        </authorList>
    </citation>
    <scope>NUCLEOTIDE SEQUENCE [LARGE SCALE GENOMIC DNA]</scope>
    <source>
        <strain evidence="2 3">4M-K11</strain>
    </source>
</reference>
<dbReference type="Proteomes" id="UP000295722">
    <property type="component" value="Unassembled WGS sequence"/>
</dbReference>
<gene>
    <name evidence="2" type="ORF">EYW47_21810</name>
</gene>
<dbReference type="EMBL" id="SMRP01000011">
    <property type="protein sequence ID" value="TDG21508.1"/>
    <property type="molecule type" value="Genomic_DNA"/>
</dbReference>
<organism evidence="2 3">
    <name type="scientific">Paraburkholderia silviterrae</name>
    <dbReference type="NCBI Taxonomy" id="2528715"/>
    <lineage>
        <taxon>Bacteria</taxon>
        <taxon>Pseudomonadati</taxon>
        <taxon>Pseudomonadota</taxon>
        <taxon>Betaproteobacteria</taxon>
        <taxon>Burkholderiales</taxon>
        <taxon>Burkholderiaceae</taxon>
        <taxon>Paraburkholderia</taxon>
    </lineage>
</organism>
<comment type="caution">
    <text evidence="2">The sequence shown here is derived from an EMBL/GenBank/DDBJ whole genome shotgun (WGS) entry which is preliminary data.</text>
</comment>